<organism evidence="4 5">
    <name type="scientific">Pseudoclavibacter helvolus</name>
    <dbReference type="NCBI Taxonomy" id="255205"/>
    <lineage>
        <taxon>Bacteria</taxon>
        <taxon>Bacillati</taxon>
        <taxon>Actinomycetota</taxon>
        <taxon>Actinomycetes</taxon>
        <taxon>Micrococcales</taxon>
        <taxon>Microbacteriaceae</taxon>
        <taxon>Pseudoclavibacter</taxon>
    </lineage>
</organism>
<reference evidence="4 5" key="1">
    <citation type="submission" date="2020-08" db="EMBL/GenBank/DDBJ databases">
        <title>Sequencing the genomes of 1000 actinobacteria strains.</title>
        <authorList>
            <person name="Klenk H.-P."/>
        </authorList>
    </citation>
    <scope>NUCLEOTIDE SEQUENCE [LARGE SCALE GENOMIC DNA]</scope>
    <source>
        <strain evidence="4 5">DSM 20419</strain>
    </source>
</reference>
<proteinExistence type="predicted"/>
<dbReference type="RefSeq" id="WP_183626926.1">
    <property type="nucleotide sequence ID" value="NZ_JACHWJ010000012.1"/>
</dbReference>
<keyword evidence="2" id="KW-0472">Membrane</keyword>
<feature type="transmembrane region" description="Helical" evidence="2">
    <location>
        <begin position="17"/>
        <end position="40"/>
    </location>
</feature>
<dbReference type="Pfam" id="PF26526">
    <property type="entry name" value="DUF8175"/>
    <property type="match status" value="1"/>
</dbReference>
<dbReference type="Proteomes" id="UP000545286">
    <property type="component" value="Unassembled WGS sequence"/>
</dbReference>
<evidence type="ECO:0000259" key="3">
    <source>
        <dbReference type="Pfam" id="PF26526"/>
    </source>
</evidence>
<keyword evidence="2" id="KW-1133">Transmembrane helix</keyword>
<dbReference type="AlphaFoldDB" id="A0A7W4YHW3"/>
<feature type="region of interest" description="Disordered" evidence="1">
    <location>
        <begin position="48"/>
        <end position="83"/>
    </location>
</feature>
<sequence>MANNEENTSSPFTRPGFIVAAIVVAIVATLGITLAVVGALNRQDDEAAAPLASATSQPSTAPSEPQATEEPAPESSSVCGLPGEVLTGSVTAAPEAEWAFDGTLGYPKSATYGPGQTDENGIRSCFQHSPEGAVFAAANAVAQGSNSETVGLFLDYFLAEGPNREAVLAAGPGTGGGNTGVRVDIEGFRILSYTGDTARIDIAAQGSTNGQVVNLSSVYDLVWEAGDWKLSVTDPNAPIDVATIPDLAGYIAWSA</sequence>
<evidence type="ECO:0000256" key="2">
    <source>
        <dbReference type="SAM" id="Phobius"/>
    </source>
</evidence>
<evidence type="ECO:0000313" key="5">
    <source>
        <dbReference type="Proteomes" id="UP000545286"/>
    </source>
</evidence>
<gene>
    <name evidence="4" type="ORF">FHX72_003735</name>
</gene>
<evidence type="ECO:0000256" key="1">
    <source>
        <dbReference type="SAM" id="MobiDB-lite"/>
    </source>
</evidence>
<feature type="compositionally biased region" description="Low complexity" evidence="1">
    <location>
        <begin position="48"/>
        <end position="66"/>
    </location>
</feature>
<feature type="domain" description="DUF8175" evidence="3">
    <location>
        <begin position="61"/>
        <end position="251"/>
    </location>
</feature>
<accession>A0A7W4YHW3</accession>
<keyword evidence="5" id="KW-1185">Reference proteome</keyword>
<name>A0A7W4YHW3_9MICO</name>
<dbReference type="EMBL" id="JACHWJ010000012">
    <property type="protein sequence ID" value="MBB2959566.1"/>
    <property type="molecule type" value="Genomic_DNA"/>
</dbReference>
<dbReference type="InterPro" id="IPR058488">
    <property type="entry name" value="DUF8175"/>
</dbReference>
<protein>
    <recommendedName>
        <fullName evidence="3">DUF8175 domain-containing protein</fullName>
    </recommendedName>
</protein>
<comment type="caution">
    <text evidence="4">The sequence shown here is derived from an EMBL/GenBank/DDBJ whole genome shotgun (WGS) entry which is preliminary data.</text>
</comment>
<evidence type="ECO:0000313" key="4">
    <source>
        <dbReference type="EMBL" id="MBB2959566.1"/>
    </source>
</evidence>
<keyword evidence="2" id="KW-0812">Transmembrane</keyword>